<dbReference type="AlphaFoldDB" id="A0A2Z5ZH02"/>
<dbReference type="KEGG" id="aot:AcetOri_orf01928"/>
<proteinExistence type="predicted"/>
<reference evidence="1 2" key="1">
    <citation type="submission" date="2018-02" db="EMBL/GenBank/DDBJ databases">
        <title>Acetobacter orientalis genome.</title>
        <authorList>
            <person name="Nakashima N."/>
            <person name="Tamura T."/>
        </authorList>
    </citation>
    <scope>NUCLEOTIDE SEQUENCE [LARGE SCALE GENOMIC DNA]</scope>
    <source>
        <strain evidence="1 2">FAN1</strain>
    </source>
</reference>
<gene>
    <name evidence="1" type="ORF">AcetOrient_orf01928</name>
</gene>
<accession>A0A2Z5ZH02</accession>
<evidence type="ECO:0000313" key="2">
    <source>
        <dbReference type="Proteomes" id="UP000270034"/>
    </source>
</evidence>
<evidence type="ECO:0000313" key="1">
    <source>
        <dbReference type="EMBL" id="BBC79635.1"/>
    </source>
</evidence>
<dbReference type="EMBL" id="AP018515">
    <property type="protein sequence ID" value="BBC79635.1"/>
    <property type="molecule type" value="Genomic_DNA"/>
</dbReference>
<protein>
    <submittedName>
        <fullName evidence="1">Unnamed protein product</fullName>
    </submittedName>
</protein>
<dbReference type="Proteomes" id="UP000270034">
    <property type="component" value="Chromosome"/>
</dbReference>
<sequence length="41" mass="4390">MRVLCTNTQGDRCLLPAGFMRAGGFCSVCFLYGIADAGKVF</sequence>
<organism evidence="1 2">
    <name type="scientific">Acetobacter orientalis</name>
    <dbReference type="NCBI Taxonomy" id="146474"/>
    <lineage>
        <taxon>Bacteria</taxon>
        <taxon>Pseudomonadati</taxon>
        <taxon>Pseudomonadota</taxon>
        <taxon>Alphaproteobacteria</taxon>
        <taxon>Acetobacterales</taxon>
        <taxon>Acetobacteraceae</taxon>
        <taxon>Acetobacter</taxon>
    </lineage>
</organism>
<name>A0A2Z5ZH02_9PROT</name>